<organism evidence="1 2">
    <name type="scientific">Hymenobacter duratus</name>
    <dbReference type="NCBI Taxonomy" id="2771356"/>
    <lineage>
        <taxon>Bacteria</taxon>
        <taxon>Pseudomonadati</taxon>
        <taxon>Bacteroidota</taxon>
        <taxon>Cytophagia</taxon>
        <taxon>Cytophagales</taxon>
        <taxon>Hymenobacteraceae</taxon>
        <taxon>Hymenobacter</taxon>
    </lineage>
</organism>
<reference evidence="1 2" key="1">
    <citation type="submission" date="2020-09" db="EMBL/GenBank/DDBJ databases">
        <authorList>
            <person name="Kim M.K."/>
        </authorList>
    </citation>
    <scope>NUCLEOTIDE SEQUENCE [LARGE SCALE GENOMIC DNA]</scope>
    <source>
        <strain evidence="1 2">BT646</strain>
    </source>
</reference>
<evidence type="ECO:0000313" key="1">
    <source>
        <dbReference type="EMBL" id="MBD2715888.1"/>
    </source>
</evidence>
<name>A0ABR8JJK8_9BACT</name>
<dbReference type="Proteomes" id="UP000642468">
    <property type="component" value="Unassembled WGS sequence"/>
</dbReference>
<dbReference type="RefSeq" id="WP_190784843.1">
    <property type="nucleotide sequence ID" value="NZ_JACWZZ010000002.1"/>
</dbReference>
<sequence>MAVRTASVCGWALHPRHTLALELLASAGLRDLQRFQMQYVVWEQGPTIDPKAYTNTLATRFSFVGLQAAYRFQTNRMPALP</sequence>
<gene>
    <name evidence="1" type="ORF">IC231_12650</name>
</gene>
<comment type="caution">
    <text evidence="1">The sequence shown here is derived from an EMBL/GenBank/DDBJ whole genome shotgun (WGS) entry which is preliminary data.</text>
</comment>
<accession>A0ABR8JJK8</accession>
<keyword evidence="2" id="KW-1185">Reference proteome</keyword>
<protein>
    <recommendedName>
        <fullName evidence="3">Outer membrane protein beta-barrel domain-containing protein</fullName>
    </recommendedName>
</protein>
<proteinExistence type="predicted"/>
<evidence type="ECO:0008006" key="3">
    <source>
        <dbReference type="Google" id="ProtNLM"/>
    </source>
</evidence>
<dbReference type="EMBL" id="JACWZZ010000002">
    <property type="protein sequence ID" value="MBD2715888.1"/>
    <property type="molecule type" value="Genomic_DNA"/>
</dbReference>
<evidence type="ECO:0000313" key="2">
    <source>
        <dbReference type="Proteomes" id="UP000642468"/>
    </source>
</evidence>